<dbReference type="PANTHER" id="PTHR12302:SF26">
    <property type="entry name" value="BLR1266 PROTEIN"/>
    <property type="match status" value="1"/>
</dbReference>
<dbReference type="PANTHER" id="PTHR12302">
    <property type="entry name" value="EBNA2 BINDING PROTEIN P100"/>
    <property type="match status" value="1"/>
</dbReference>
<dbReference type="PROSITE" id="PS50830">
    <property type="entry name" value="TNASE_3"/>
    <property type="match status" value="1"/>
</dbReference>
<comment type="caution">
    <text evidence="3">The sequence shown here is derived from an EMBL/GenBank/DDBJ whole genome shotgun (WGS) entry which is preliminary data.</text>
</comment>
<dbReference type="InterPro" id="IPR016071">
    <property type="entry name" value="Staphylococal_nuclease_OB-fold"/>
</dbReference>
<name>A0A256FSE0_9HYPH</name>
<accession>A0A256FSE0</accession>
<feature type="domain" description="TNase-like" evidence="2">
    <location>
        <begin position="21"/>
        <end position="152"/>
    </location>
</feature>
<gene>
    <name evidence="3" type="ORF">CEV31_4353</name>
</gene>
<evidence type="ECO:0000259" key="2">
    <source>
        <dbReference type="PROSITE" id="PS50830"/>
    </source>
</evidence>
<protein>
    <recommendedName>
        <fullName evidence="2">TNase-like domain-containing protein</fullName>
    </recommendedName>
</protein>
<sequence>MRNIVLTLCATVSILTTANAQEVHGLIVDVVDGDTLKIINTGQKIRLIGVDACEKNQKAKTDLGQTVDCGVEPMNALISWTANKEVNCEFTSKDRYQRLLGICGNSEIPDFSAELIRQGYAVAYRYKGKVSDQIYEDIEARAKANRAGLWSMEFEQPWAYRKSK</sequence>
<reference evidence="3 4" key="1">
    <citation type="submission" date="2017-07" db="EMBL/GenBank/DDBJ databases">
        <title>Phylogenetic study on the rhizospheric bacterium Ochrobactrum sp. A44.</title>
        <authorList>
            <person name="Krzyzanowska D.M."/>
            <person name="Ossowicki A."/>
            <person name="Rajewska M."/>
            <person name="Maciag T."/>
            <person name="Kaczynski Z."/>
            <person name="Czerwicka M."/>
            <person name="Jafra S."/>
        </authorList>
    </citation>
    <scope>NUCLEOTIDE SEQUENCE [LARGE SCALE GENOMIC DNA]</scope>
    <source>
        <strain evidence="3 4">DSM 7216</strain>
    </source>
</reference>
<evidence type="ECO:0000256" key="1">
    <source>
        <dbReference type="SAM" id="SignalP"/>
    </source>
</evidence>
<dbReference type="Gene3D" id="2.40.50.90">
    <property type="match status" value="1"/>
</dbReference>
<feature type="signal peptide" evidence="1">
    <location>
        <begin position="1"/>
        <end position="20"/>
    </location>
</feature>
<feature type="chain" id="PRO_5012784564" description="TNase-like domain-containing protein" evidence="1">
    <location>
        <begin position="21"/>
        <end position="164"/>
    </location>
</feature>
<proteinExistence type="predicted"/>
<dbReference type="Pfam" id="PF00565">
    <property type="entry name" value="SNase"/>
    <property type="match status" value="1"/>
</dbReference>
<dbReference type="SMART" id="SM00318">
    <property type="entry name" value="SNc"/>
    <property type="match status" value="1"/>
</dbReference>
<dbReference type="InterPro" id="IPR035437">
    <property type="entry name" value="SNase_OB-fold_sf"/>
</dbReference>
<dbReference type="EMBL" id="NNRJ01000031">
    <property type="protein sequence ID" value="OYR17626.1"/>
    <property type="molecule type" value="Genomic_DNA"/>
</dbReference>
<keyword evidence="1" id="KW-0732">Signal</keyword>
<organism evidence="3 4">
    <name type="scientific">Brucella thiophenivorans</name>
    <dbReference type="NCBI Taxonomy" id="571255"/>
    <lineage>
        <taxon>Bacteria</taxon>
        <taxon>Pseudomonadati</taxon>
        <taxon>Pseudomonadota</taxon>
        <taxon>Alphaproteobacteria</taxon>
        <taxon>Hyphomicrobiales</taxon>
        <taxon>Brucellaceae</taxon>
        <taxon>Brucella/Ochrobactrum group</taxon>
        <taxon>Brucella</taxon>
    </lineage>
</organism>
<dbReference type="SUPFAM" id="SSF50199">
    <property type="entry name" value="Staphylococcal nuclease"/>
    <property type="match status" value="1"/>
</dbReference>
<keyword evidence="4" id="KW-1185">Reference proteome</keyword>
<evidence type="ECO:0000313" key="3">
    <source>
        <dbReference type="EMBL" id="OYR17626.1"/>
    </source>
</evidence>
<dbReference type="AlphaFoldDB" id="A0A256FSE0"/>
<evidence type="ECO:0000313" key="4">
    <source>
        <dbReference type="Proteomes" id="UP000215590"/>
    </source>
</evidence>
<dbReference type="Proteomes" id="UP000215590">
    <property type="component" value="Unassembled WGS sequence"/>
</dbReference>